<evidence type="ECO:0000256" key="2">
    <source>
        <dbReference type="ARBA" id="ARBA00023125"/>
    </source>
</evidence>
<organism evidence="7 8">
    <name type="scientific">Staphylococcus warneri</name>
    <dbReference type="NCBI Taxonomy" id="1292"/>
    <lineage>
        <taxon>Bacteria</taxon>
        <taxon>Bacillati</taxon>
        <taxon>Bacillota</taxon>
        <taxon>Bacilli</taxon>
        <taxon>Bacillales</taxon>
        <taxon>Staphylococcaceae</taxon>
        <taxon>Staphylococcus</taxon>
    </lineage>
</organism>
<keyword evidence="1" id="KW-0805">Transcription regulation</keyword>
<dbReference type="Proteomes" id="UP000481807">
    <property type="component" value="Unassembled WGS sequence"/>
</dbReference>
<proteinExistence type="predicted"/>
<dbReference type="Gene3D" id="1.10.10.60">
    <property type="entry name" value="Homeodomain-like"/>
    <property type="match status" value="1"/>
</dbReference>
<evidence type="ECO:0000313" key="9">
    <source>
        <dbReference type="Proteomes" id="UP000481807"/>
    </source>
</evidence>
<dbReference type="EMBL" id="QSTD01000002">
    <property type="protein sequence ID" value="RGM31236.1"/>
    <property type="molecule type" value="Genomic_DNA"/>
</dbReference>
<evidence type="ECO:0000313" key="5">
    <source>
        <dbReference type="EMBL" id="MCG6225005.1"/>
    </source>
</evidence>
<feature type="domain" description="HTH araC/xylS-type" evidence="4">
    <location>
        <begin position="151"/>
        <end position="249"/>
    </location>
</feature>
<evidence type="ECO:0000313" key="10">
    <source>
        <dbReference type="Proteomes" id="UP000814367"/>
    </source>
</evidence>
<dbReference type="GO" id="GO:0003700">
    <property type="term" value="F:DNA-binding transcription factor activity"/>
    <property type="evidence" value="ECO:0007669"/>
    <property type="project" value="InterPro"/>
</dbReference>
<accession>A0A364URW1</accession>
<dbReference type="InterPro" id="IPR009057">
    <property type="entry name" value="Homeodomain-like_sf"/>
</dbReference>
<protein>
    <submittedName>
        <fullName evidence="7">AraC family transcriptional regulator</fullName>
    </submittedName>
    <submittedName>
        <fullName evidence="5">Helix-turn-helix transcriptional regulator</fullName>
    </submittedName>
</protein>
<evidence type="ECO:0000313" key="8">
    <source>
        <dbReference type="Proteomes" id="UP000261016"/>
    </source>
</evidence>
<keyword evidence="3" id="KW-0804">Transcription</keyword>
<dbReference type="InterPro" id="IPR018060">
    <property type="entry name" value="HTH_AraC"/>
</dbReference>
<dbReference type="EMBL" id="QXWP01000003">
    <property type="protein sequence ID" value="NBH30666.1"/>
    <property type="molecule type" value="Genomic_DNA"/>
</dbReference>
<evidence type="ECO:0000313" key="7">
    <source>
        <dbReference type="EMBL" id="RGM31236.1"/>
    </source>
</evidence>
<keyword evidence="2" id="KW-0238">DNA-binding</keyword>
<keyword evidence="10" id="KW-1185">Reference proteome</keyword>
<dbReference type="RefSeq" id="WP_002465514.1">
    <property type="nucleotide sequence ID" value="NZ_CABMFV010000002.1"/>
</dbReference>
<dbReference type="AlphaFoldDB" id="A0A364URW1"/>
<reference evidence="7 8" key="1">
    <citation type="submission" date="2018-08" db="EMBL/GenBank/DDBJ databases">
        <title>A genome reference for cultivated species of the human gut microbiota.</title>
        <authorList>
            <person name="Zou Y."/>
            <person name="Xue W."/>
            <person name="Luo G."/>
        </authorList>
    </citation>
    <scope>NUCLEOTIDE SEQUENCE [LARGE SCALE GENOMIC DNA]</scope>
    <source>
        <strain evidence="7 8">OM08-17AT</strain>
    </source>
</reference>
<evidence type="ECO:0000259" key="4">
    <source>
        <dbReference type="PROSITE" id="PS01124"/>
    </source>
</evidence>
<dbReference type="Pfam" id="PF12833">
    <property type="entry name" value="HTH_18"/>
    <property type="match status" value="1"/>
</dbReference>
<dbReference type="Proteomes" id="UP000261016">
    <property type="component" value="Unassembled WGS sequence"/>
</dbReference>
<gene>
    <name evidence="6" type="ORF">D3Z30_06690</name>
    <name evidence="7" type="ORF">DXC19_06695</name>
    <name evidence="5" type="ORF">G8J23_03090</name>
</gene>
<dbReference type="GO" id="GO:0043565">
    <property type="term" value="F:sequence-specific DNA binding"/>
    <property type="evidence" value="ECO:0007669"/>
    <property type="project" value="InterPro"/>
</dbReference>
<dbReference type="Proteomes" id="UP000814367">
    <property type="component" value="Unassembled WGS sequence"/>
</dbReference>
<comment type="caution">
    <text evidence="7">The sequence shown here is derived from an EMBL/GenBank/DDBJ whole genome shotgun (WGS) entry which is preliminary data.</text>
</comment>
<evidence type="ECO:0000256" key="3">
    <source>
        <dbReference type="ARBA" id="ARBA00023163"/>
    </source>
</evidence>
<dbReference type="PROSITE" id="PS01124">
    <property type="entry name" value="HTH_ARAC_FAMILY_2"/>
    <property type="match status" value="1"/>
</dbReference>
<dbReference type="PANTHER" id="PTHR43280">
    <property type="entry name" value="ARAC-FAMILY TRANSCRIPTIONAL REGULATOR"/>
    <property type="match status" value="1"/>
</dbReference>
<reference evidence="6 9" key="2">
    <citation type="submission" date="2018-08" db="EMBL/GenBank/DDBJ databases">
        <title>Murine metabolic-syndrome-specific gut microbial biobank.</title>
        <authorList>
            <person name="Liu C."/>
        </authorList>
    </citation>
    <scope>NUCLEOTIDE SEQUENCE [LARGE SCALE GENOMIC DNA]</scope>
    <source>
        <strain evidence="6 9">1XD21-27</strain>
    </source>
</reference>
<dbReference type="SMART" id="SM00342">
    <property type="entry name" value="HTH_ARAC"/>
    <property type="match status" value="1"/>
</dbReference>
<sequence>MIENYSVRIFQNLIINNSKESNIKLIYWLKGTGNMIVNLKKYEMWPGRVLLVMMNDVYQIKSENQAITCLIEVSTKDFLRFVTPRTRLIGGEIPTSNYSKITDLLTKLIEIKCMNQTEEMMIDKIIKYLCIELCSIASDEKGNQGISLISEPIHNYLVDNHSRKINKNELVNATNVPSHQLTQMFQHTPYYSFNQYLNHIRLKFCLIDILSTDQSIEFIAINHGFNHYSRFIKLFKDAYGQTPKLIRKLYIETSISNNKTKEIKLDESILRLLNHVNKDNQQSSMMIDVHFPVSKQRKRIVPHQLYIEVDKLITLSHFDLLKLKEKLNYRCKPIHIIIEVELTSLIKQSKVFEEHLNQRLKMLNDVNMIPVYKIKTEHSDELTSIEKIAIQKLIKILFQIKRRFKNEKLEVLIRGINIDRIKEFKQLLNVYFDDYQLIWSPYQQQLNMIDKAEKLVDMIMIPLNKVSQFDFIKNEKLMISNLIEGNHTCFIKQSHFKQFKDIFKQLKNVNAVCLHWDDIDMKDIQFSQITSTHSILFLLDIYNQLRGKVIFENANLIVSHYRNEYQCIALLDIPMTKNPNIDFVQFNFANITNINHAEINMIDYQPFMKSTKGDRKSDTSEIKTENLYWIGEICKKEIGKNTIQLPSIAMVHINILVNDV</sequence>
<dbReference type="EMBL" id="JAANHJ010000001">
    <property type="protein sequence ID" value="MCG6225005.1"/>
    <property type="molecule type" value="Genomic_DNA"/>
</dbReference>
<reference evidence="5 10" key="3">
    <citation type="submission" date="2020-03" db="EMBL/GenBank/DDBJ databases">
        <title>Comparative genetics of Staphylococcus warneri persistents from caprine mastitis.</title>
        <authorList>
            <person name="Franca C.A."/>
            <person name="Rosa D.S."/>
            <person name="Silva A."/>
            <person name="Rodrigues D.L.N."/>
            <person name="Santos R.G."/>
            <person name="Castillo R.E.H."/>
            <person name="Moreira M.A.S."/>
            <person name="Lima M.C."/>
            <person name="Gouveia G.V."/>
            <person name="Gouveia J.J.S."/>
            <person name="Souza R.F.S."/>
            <person name="Bertram B."/>
            <person name="Azevedo V."/>
            <person name="Costa M."/>
        </authorList>
    </citation>
    <scope>NUCLEOTIDE SEQUENCE [LARGE SCALE GENOMIC DNA]</scope>
    <source>
        <strain evidence="5 10">Cap 9.2</strain>
    </source>
</reference>
<name>A0A364URW1_STAWA</name>
<dbReference type="PANTHER" id="PTHR43280:SF34">
    <property type="entry name" value="ARAC-FAMILY TRANSCRIPTIONAL REGULATOR"/>
    <property type="match status" value="1"/>
</dbReference>
<evidence type="ECO:0000313" key="6">
    <source>
        <dbReference type="EMBL" id="NBH30666.1"/>
    </source>
</evidence>
<dbReference type="SUPFAM" id="SSF46689">
    <property type="entry name" value="Homeodomain-like"/>
    <property type="match status" value="1"/>
</dbReference>
<evidence type="ECO:0000256" key="1">
    <source>
        <dbReference type="ARBA" id="ARBA00023015"/>
    </source>
</evidence>